<evidence type="ECO:0000313" key="6">
    <source>
        <dbReference type="Proteomes" id="UP000318943"/>
    </source>
</evidence>
<dbReference type="EMBL" id="CP097330">
    <property type="protein sequence ID" value="URF05297.1"/>
    <property type="molecule type" value="Genomic_DNA"/>
</dbReference>
<sequence>MYQKILVAVDGSQCAARGLDEAIKLAAAFDAELEIVHIVDPGYEEEGVRARLVAEGKKLLADALASAEARNVRGRVVMVDDIDAPGNIAGQLRRIVERSDAQLVVTGTHGRSGLKSLLMGSVAEEIVRHSAVPVVLVPQRR</sequence>
<dbReference type="Proteomes" id="UP000318943">
    <property type="component" value="Unassembled WGS sequence"/>
</dbReference>
<evidence type="ECO:0000313" key="7">
    <source>
        <dbReference type="Proteomes" id="UP001056132"/>
    </source>
</evidence>
<dbReference type="PANTHER" id="PTHR46268">
    <property type="entry name" value="STRESS RESPONSE PROTEIN NHAX"/>
    <property type="match status" value="1"/>
</dbReference>
<protein>
    <recommendedName>
        <fullName evidence="2">Universal stress protein</fullName>
    </recommendedName>
</protein>
<dbReference type="InterPro" id="IPR014729">
    <property type="entry name" value="Rossmann-like_a/b/a_fold"/>
</dbReference>
<evidence type="ECO:0000313" key="5">
    <source>
        <dbReference type="EMBL" id="URF05297.1"/>
    </source>
</evidence>
<keyword evidence="6" id="KW-1185">Reference proteome</keyword>
<accession>A0AAE9I0K9</accession>
<dbReference type="CDD" id="cd00293">
    <property type="entry name" value="USP-like"/>
    <property type="match status" value="1"/>
</dbReference>
<feature type="domain" description="UspA" evidence="3">
    <location>
        <begin position="1"/>
        <end position="138"/>
    </location>
</feature>
<dbReference type="InterPro" id="IPR006016">
    <property type="entry name" value="UspA"/>
</dbReference>
<dbReference type="Pfam" id="PF00582">
    <property type="entry name" value="Usp"/>
    <property type="match status" value="1"/>
</dbReference>
<dbReference type="SUPFAM" id="SSF52402">
    <property type="entry name" value="Adenine nucleotide alpha hydrolases-like"/>
    <property type="match status" value="1"/>
</dbReference>
<gene>
    <name evidence="4" type="ORF">FGG12_02870</name>
    <name evidence="5" type="ORF">M5D45_05625</name>
</gene>
<name>A0AAE9I0K9_9BURK</name>
<dbReference type="InterPro" id="IPR006015">
    <property type="entry name" value="Universal_stress_UspA"/>
</dbReference>
<evidence type="ECO:0000256" key="2">
    <source>
        <dbReference type="PIRNR" id="PIRNR006276"/>
    </source>
</evidence>
<evidence type="ECO:0000313" key="4">
    <source>
        <dbReference type="EMBL" id="TSP14605.1"/>
    </source>
</evidence>
<reference evidence="5" key="2">
    <citation type="journal article" date="2022" name="Microbiol. Resour. Announc.">
        <title>Genome Sequence of Cupriavidus campinensis Strain G5, a Member of a Bacterial Consortium Capable of Polyethylene Degradation.</title>
        <authorList>
            <person name="Schneider B."/>
            <person name="Pfeiffer F."/>
            <person name="Dyall-Smith M."/>
            <person name="Kunte H.J."/>
        </authorList>
    </citation>
    <scope>NUCLEOTIDE SEQUENCE</scope>
    <source>
        <strain evidence="5">G5</strain>
    </source>
</reference>
<comment type="subcellular location">
    <subcellularLocation>
        <location evidence="2">Cytoplasm</location>
    </subcellularLocation>
</comment>
<keyword evidence="2" id="KW-0963">Cytoplasm</keyword>
<dbReference type="RefSeq" id="WP_144195948.1">
    <property type="nucleotide sequence ID" value="NZ_CAJPVH010000007.1"/>
</dbReference>
<dbReference type="PIRSF" id="PIRSF006276">
    <property type="entry name" value="UspA"/>
    <property type="match status" value="1"/>
</dbReference>
<reference evidence="4 6" key="1">
    <citation type="submission" date="2019-05" db="EMBL/GenBank/DDBJ databases">
        <title>Whole genome sequence analysis of Cupriavidus campinensis S14E4C strain.</title>
        <authorList>
            <person name="Abbaszade G."/>
            <person name="Szabo A."/>
            <person name="Toumi M."/>
            <person name="Toth E."/>
        </authorList>
    </citation>
    <scope>NUCLEOTIDE SEQUENCE [LARGE SCALE GENOMIC DNA]</scope>
    <source>
        <strain evidence="4 6">S14E4C</strain>
    </source>
</reference>
<dbReference type="Proteomes" id="UP001056132">
    <property type="component" value="Chromosome 1"/>
</dbReference>
<organism evidence="5 7">
    <name type="scientific">Cupriavidus campinensis</name>
    <dbReference type="NCBI Taxonomy" id="151783"/>
    <lineage>
        <taxon>Bacteria</taxon>
        <taxon>Pseudomonadati</taxon>
        <taxon>Pseudomonadota</taxon>
        <taxon>Betaproteobacteria</taxon>
        <taxon>Burkholderiales</taxon>
        <taxon>Burkholderiaceae</taxon>
        <taxon>Cupriavidus</taxon>
    </lineage>
</organism>
<dbReference type="GO" id="GO:0005737">
    <property type="term" value="C:cytoplasm"/>
    <property type="evidence" value="ECO:0007669"/>
    <property type="project" value="UniProtKB-SubCell"/>
</dbReference>
<dbReference type="KEGG" id="ccam:M5D45_05625"/>
<comment type="similarity">
    <text evidence="1 2">Belongs to the universal stress protein A family.</text>
</comment>
<proteinExistence type="inferred from homology"/>
<evidence type="ECO:0000259" key="3">
    <source>
        <dbReference type="Pfam" id="PF00582"/>
    </source>
</evidence>
<dbReference type="AlphaFoldDB" id="A0AAE9I0K9"/>
<reference evidence="5" key="3">
    <citation type="submission" date="2022-05" db="EMBL/GenBank/DDBJ databases">
        <authorList>
            <person name="Kunte H.-J."/>
        </authorList>
    </citation>
    <scope>NUCLEOTIDE SEQUENCE</scope>
    <source>
        <strain evidence="5">G5</strain>
    </source>
</reference>
<dbReference type="EMBL" id="VCIZ01000001">
    <property type="protein sequence ID" value="TSP14605.1"/>
    <property type="molecule type" value="Genomic_DNA"/>
</dbReference>
<dbReference type="Gene3D" id="3.40.50.620">
    <property type="entry name" value="HUPs"/>
    <property type="match status" value="1"/>
</dbReference>
<dbReference type="PANTHER" id="PTHR46268:SF15">
    <property type="entry name" value="UNIVERSAL STRESS PROTEIN HP_0031"/>
    <property type="match status" value="1"/>
</dbReference>
<evidence type="ECO:0000256" key="1">
    <source>
        <dbReference type="ARBA" id="ARBA00008791"/>
    </source>
</evidence>
<dbReference type="PRINTS" id="PR01438">
    <property type="entry name" value="UNVRSLSTRESS"/>
</dbReference>